<evidence type="ECO:0008006" key="4">
    <source>
        <dbReference type="Google" id="ProtNLM"/>
    </source>
</evidence>
<evidence type="ECO:0000256" key="1">
    <source>
        <dbReference type="SAM" id="MobiDB-lite"/>
    </source>
</evidence>
<name>A0A917PV56_9MICO</name>
<sequence>MIMSELVWRGVSVPSLERCRITEDASGVRIASTVEGESDCIYELSATVGWEFRSLVLRTDARTLVVTRANGEWSVDAAPRPDLVKAREVDISVSPLSNTLPIRRLALDVGQSAEIITAYVRVPELTVTVDPQRYTRLSADEYLYESLDSDFRRTITVDDGGLIVDYPGLFEREDPGTSTGRPSKGDRQSCGRQDG</sequence>
<feature type="compositionally biased region" description="Basic and acidic residues" evidence="1">
    <location>
        <begin position="183"/>
        <end position="195"/>
    </location>
</feature>
<proteinExistence type="predicted"/>
<reference evidence="2" key="1">
    <citation type="journal article" date="2014" name="Int. J. Syst. Evol. Microbiol.">
        <title>Complete genome sequence of Corynebacterium casei LMG S-19264T (=DSM 44701T), isolated from a smear-ripened cheese.</title>
        <authorList>
            <consortium name="US DOE Joint Genome Institute (JGI-PGF)"/>
            <person name="Walter F."/>
            <person name="Albersmeier A."/>
            <person name="Kalinowski J."/>
            <person name="Ruckert C."/>
        </authorList>
    </citation>
    <scope>NUCLEOTIDE SEQUENCE</scope>
    <source>
        <strain evidence="2">CGMCC 1.8984</strain>
    </source>
</reference>
<gene>
    <name evidence="2" type="ORF">GCM10011372_34780</name>
</gene>
<feature type="region of interest" description="Disordered" evidence="1">
    <location>
        <begin position="168"/>
        <end position="195"/>
    </location>
</feature>
<evidence type="ECO:0000313" key="3">
    <source>
        <dbReference type="Proteomes" id="UP000636956"/>
    </source>
</evidence>
<dbReference type="Proteomes" id="UP000636956">
    <property type="component" value="Unassembled WGS sequence"/>
</dbReference>
<dbReference type="AlphaFoldDB" id="A0A917PV56"/>
<dbReference type="Pfam" id="PF06475">
    <property type="entry name" value="Glycolipid_bind"/>
    <property type="match status" value="1"/>
</dbReference>
<reference evidence="2" key="2">
    <citation type="submission" date="2020-09" db="EMBL/GenBank/DDBJ databases">
        <authorList>
            <person name="Sun Q."/>
            <person name="Zhou Y."/>
        </authorList>
    </citation>
    <scope>NUCLEOTIDE SEQUENCE</scope>
    <source>
        <strain evidence="2">CGMCC 1.8984</strain>
    </source>
</reference>
<accession>A0A917PV56</accession>
<comment type="caution">
    <text evidence="2">The sequence shown here is derived from an EMBL/GenBank/DDBJ whole genome shotgun (WGS) entry which is preliminary data.</text>
</comment>
<organism evidence="2 3">
    <name type="scientific">Agromyces bauzanensis</name>
    <dbReference type="NCBI Taxonomy" id="1308924"/>
    <lineage>
        <taxon>Bacteria</taxon>
        <taxon>Bacillati</taxon>
        <taxon>Actinomycetota</taxon>
        <taxon>Actinomycetes</taxon>
        <taxon>Micrococcales</taxon>
        <taxon>Microbacteriaceae</taxon>
        <taxon>Agromyces</taxon>
    </lineage>
</organism>
<keyword evidence="3" id="KW-1185">Reference proteome</keyword>
<dbReference type="InterPro" id="IPR009467">
    <property type="entry name" value="Glycolipid-bd_prot_put"/>
</dbReference>
<dbReference type="EMBL" id="BMMD01000033">
    <property type="protein sequence ID" value="GGJ93337.1"/>
    <property type="molecule type" value="Genomic_DNA"/>
</dbReference>
<protein>
    <recommendedName>
        <fullName evidence="4">Glycolipid-binding domain-containing protein</fullName>
    </recommendedName>
</protein>
<dbReference type="SUPFAM" id="SSF159275">
    <property type="entry name" value="PA1994-like"/>
    <property type="match status" value="1"/>
</dbReference>
<evidence type="ECO:0000313" key="2">
    <source>
        <dbReference type="EMBL" id="GGJ93337.1"/>
    </source>
</evidence>